<accession>A0ABR2QMN3</accession>
<protein>
    <submittedName>
        <fullName evidence="2">Uncharacterized protein</fullName>
    </submittedName>
</protein>
<organism evidence="2 3">
    <name type="scientific">Hibiscus sabdariffa</name>
    <name type="common">roselle</name>
    <dbReference type="NCBI Taxonomy" id="183260"/>
    <lineage>
        <taxon>Eukaryota</taxon>
        <taxon>Viridiplantae</taxon>
        <taxon>Streptophyta</taxon>
        <taxon>Embryophyta</taxon>
        <taxon>Tracheophyta</taxon>
        <taxon>Spermatophyta</taxon>
        <taxon>Magnoliopsida</taxon>
        <taxon>eudicotyledons</taxon>
        <taxon>Gunneridae</taxon>
        <taxon>Pentapetalae</taxon>
        <taxon>rosids</taxon>
        <taxon>malvids</taxon>
        <taxon>Malvales</taxon>
        <taxon>Malvaceae</taxon>
        <taxon>Malvoideae</taxon>
        <taxon>Hibiscus</taxon>
    </lineage>
</organism>
<feature type="compositionally biased region" description="Polar residues" evidence="1">
    <location>
        <begin position="124"/>
        <end position="136"/>
    </location>
</feature>
<evidence type="ECO:0000313" key="3">
    <source>
        <dbReference type="Proteomes" id="UP001396334"/>
    </source>
</evidence>
<feature type="region of interest" description="Disordered" evidence="1">
    <location>
        <begin position="38"/>
        <end position="57"/>
    </location>
</feature>
<gene>
    <name evidence="2" type="ORF">V6N11_024618</name>
</gene>
<keyword evidence="3" id="KW-1185">Reference proteome</keyword>
<dbReference type="Proteomes" id="UP001396334">
    <property type="component" value="Unassembled WGS sequence"/>
</dbReference>
<feature type="region of interest" description="Disordered" evidence="1">
    <location>
        <begin position="112"/>
        <end position="136"/>
    </location>
</feature>
<evidence type="ECO:0000256" key="1">
    <source>
        <dbReference type="SAM" id="MobiDB-lite"/>
    </source>
</evidence>
<name>A0ABR2QMN3_9ROSI</name>
<sequence length="136" mass="14714">MGNSDMPHHTRTEPATDLLFLEPPSAEVVQVNSRVSGTGALNAPLNEINGGRPPDPARSVMVPSQLERLANPVNEEDQQVVKCSRRESDEVMDIGVEEIIVVPKNGLRDGVVNDGNGEKGEIQQGGNWKQFCSASR</sequence>
<evidence type="ECO:0000313" key="2">
    <source>
        <dbReference type="EMBL" id="KAK9001923.1"/>
    </source>
</evidence>
<comment type="caution">
    <text evidence="2">The sequence shown here is derived from an EMBL/GenBank/DDBJ whole genome shotgun (WGS) entry which is preliminary data.</text>
</comment>
<reference evidence="2 3" key="1">
    <citation type="journal article" date="2024" name="G3 (Bethesda)">
        <title>Genome assembly of Hibiscus sabdariffa L. provides insights into metabolisms of medicinal natural products.</title>
        <authorList>
            <person name="Kim T."/>
        </authorList>
    </citation>
    <scope>NUCLEOTIDE SEQUENCE [LARGE SCALE GENOMIC DNA]</scope>
    <source>
        <strain evidence="2">TK-2024</strain>
        <tissue evidence="2">Old leaves</tissue>
    </source>
</reference>
<dbReference type="EMBL" id="JBBPBN010000035">
    <property type="protein sequence ID" value="KAK9001923.1"/>
    <property type="molecule type" value="Genomic_DNA"/>
</dbReference>
<proteinExistence type="predicted"/>